<evidence type="ECO:0000313" key="2">
    <source>
        <dbReference type="Proteomes" id="UP001150879"/>
    </source>
</evidence>
<gene>
    <name evidence="1" type="ORF">N7472_001228</name>
</gene>
<sequence length="135" mass="15233">MRLEPISDISKQVVDTIRELIAKGIAIHSNKTIASWRYEGDEFLKYVKSMQTHFQPKGSKVVGCTVRHFSRGANIQNPDYPTKQLLIIPINGTPTLYPPGEQIPPDNCCYIENTPKLSGEEIDVVFVAFEVDKQE</sequence>
<keyword evidence="2" id="KW-1185">Reference proteome</keyword>
<protein>
    <submittedName>
        <fullName evidence="1">Uncharacterized protein</fullName>
    </submittedName>
</protein>
<reference evidence="1" key="2">
    <citation type="journal article" date="2023" name="IMA Fungus">
        <title>Comparative genomic study of the Penicillium genus elucidates a diverse pangenome and 15 lateral gene transfer events.</title>
        <authorList>
            <person name="Petersen C."/>
            <person name="Sorensen T."/>
            <person name="Nielsen M.R."/>
            <person name="Sondergaard T.E."/>
            <person name="Sorensen J.L."/>
            <person name="Fitzpatrick D.A."/>
            <person name="Frisvad J.C."/>
            <person name="Nielsen K.L."/>
        </authorList>
    </citation>
    <scope>NUCLEOTIDE SEQUENCE</scope>
    <source>
        <strain evidence="1">IBT 16849</strain>
    </source>
</reference>
<dbReference type="Proteomes" id="UP001150879">
    <property type="component" value="Unassembled WGS sequence"/>
</dbReference>
<dbReference type="AlphaFoldDB" id="A0A9W9N1I5"/>
<evidence type="ECO:0000313" key="1">
    <source>
        <dbReference type="EMBL" id="KAJ5211089.1"/>
    </source>
</evidence>
<comment type="caution">
    <text evidence="1">The sequence shown here is derived from an EMBL/GenBank/DDBJ whole genome shotgun (WGS) entry which is preliminary data.</text>
</comment>
<name>A0A9W9N1I5_9EURO</name>
<accession>A0A9W9N1I5</accession>
<organism evidence="1 2">
    <name type="scientific">Penicillium cf. griseofulvum</name>
    <dbReference type="NCBI Taxonomy" id="2972120"/>
    <lineage>
        <taxon>Eukaryota</taxon>
        <taxon>Fungi</taxon>
        <taxon>Dikarya</taxon>
        <taxon>Ascomycota</taxon>
        <taxon>Pezizomycotina</taxon>
        <taxon>Eurotiomycetes</taxon>
        <taxon>Eurotiomycetidae</taxon>
        <taxon>Eurotiales</taxon>
        <taxon>Aspergillaceae</taxon>
        <taxon>Penicillium</taxon>
    </lineage>
</organism>
<proteinExistence type="predicted"/>
<reference evidence="1" key="1">
    <citation type="submission" date="2022-11" db="EMBL/GenBank/DDBJ databases">
        <authorList>
            <person name="Petersen C."/>
        </authorList>
    </citation>
    <scope>NUCLEOTIDE SEQUENCE</scope>
    <source>
        <strain evidence="1">IBT 16849</strain>
    </source>
</reference>
<dbReference type="EMBL" id="JAPQKP010000001">
    <property type="protein sequence ID" value="KAJ5211089.1"/>
    <property type="molecule type" value="Genomic_DNA"/>
</dbReference>